<name>A0A1M5F553_9SPHI</name>
<proteinExistence type="predicted"/>
<accession>A0A1M5F553</accession>
<sequence>MKKFYIKENRKVYHVHQLMEGVDLFKIEENDCIYEVFRSRAGDWKLLYHLPGSRELPLASLAQRLDLEIFGFQKSESKN</sequence>
<protein>
    <submittedName>
        <fullName evidence="1">Uncharacterized protein</fullName>
    </submittedName>
</protein>
<dbReference type="EMBL" id="FQUQ01000003">
    <property type="protein sequence ID" value="SHF86637.1"/>
    <property type="molecule type" value="Genomic_DNA"/>
</dbReference>
<dbReference type="Proteomes" id="UP000184287">
    <property type="component" value="Unassembled WGS sequence"/>
</dbReference>
<evidence type="ECO:0000313" key="1">
    <source>
        <dbReference type="EMBL" id="SHF86637.1"/>
    </source>
</evidence>
<reference evidence="2" key="1">
    <citation type="submission" date="2016-11" db="EMBL/GenBank/DDBJ databases">
        <authorList>
            <person name="Varghese N."/>
            <person name="Submissions S."/>
        </authorList>
    </citation>
    <scope>NUCLEOTIDE SEQUENCE [LARGE SCALE GENOMIC DNA]</scope>
    <source>
        <strain evidence="2">DSM 16990</strain>
    </source>
</reference>
<evidence type="ECO:0000313" key="2">
    <source>
        <dbReference type="Proteomes" id="UP000184287"/>
    </source>
</evidence>
<organism evidence="1 2">
    <name type="scientific">Pedobacter caeni</name>
    <dbReference type="NCBI Taxonomy" id="288992"/>
    <lineage>
        <taxon>Bacteria</taxon>
        <taxon>Pseudomonadati</taxon>
        <taxon>Bacteroidota</taxon>
        <taxon>Sphingobacteriia</taxon>
        <taxon>Sphingobacteriales</taxon>
        <taxon>Sphingobacteriaceae</taxon>
        <taxon>Pedobacter</taxon>
    </lineage>
</organism>
<gene>
    <name evidence="1" type="ORF">SAMN04488522_103940</name>
</gene>
<keyword evidence="2" id="KW-1185">Reference proteome</keyword>
<dbReference type="AlphaFoldDB" id="A0A1M5F553"/>